<dbReference type="RefSeq" id="WP_060690168.1">
    <property type="nucleotide sequence ID" value="NZ_BQKE01000006.1"/>
</dbReference>
<accession>A0AAN5AQD4</accession>
<evidence type="ECO:0000259" key="1">
    <source>
        <dbReference type="Pfam" id="PF13614"/>
    </source>
</evidence>
<reference evidence="2 3" key="1">
    <citation type="submission" date="2021-12" db="EMBL/GenBank/DDBJ databases">
        <title>Genome sequencing of bacteria with rrn-lacking chromosome and rrn-plasmid.</title>
        <authorList>
            <person name="Anda M."/>
            <person name="Iwasaki W."/>
        </authorList>
    </citation>
    <scope>NUCLEOTIDE SEQUENCE [LARGE SCALE GENOMIC DNA]</scope>
    <source>
        <strain evidence="2 3">NBRC 15940</strain>
    </source>
</reference>
<dbReference type="InterPro" id="IPR025669">
    <property type="entry name" value="AAA_dom"/>
</dbReference>
<dbReference type="Pfam" id="PF13614">
    <property type="entry name" value="AAA_31"/>
    <property type="match status" value="1"/>
</dbReference>
<dbReference type="Proteomes" id="UP001310022">
    <property type="component" value="Unassembled WGS sequence"/>
</dbReference>
<dbReference type="PANTHER" id="PTHR13696">
    <property type="entry name" value="P-LOOP CONTAINING NUCLEOSIDE TRIPHOSPHATE HYDROLASE"/>
    <property type="match status" value="1"/>
</dbReference>
<dbReference type="EMBL" id="BQKE01000006">
    <property type="protein sequence ID" value="GJM64738.1"/>
    <property type="molecule type" value="Genomic_DNA"/>
</dbReference>
<dbReference type="AlphaFoldDB" id="A0AAN5AQD4"/>
<dbReference type="Gene3D" id="3.40.50.300">
    <property type="entry name" value="P-loop containing nucleotide triphosphate hydrolases"/>
    <property type="match status" value="1"/>
</dbReference>
<sequence length="355" mass="40103">MEKLSNALLKWIISKKKILNISAIEAETGVSRMTMHRILNEESDISPAIYQKLLPFFQENYGITEEKLLDLINPPAKVITFWNQKGGVGKTTTAVSMASAFAYMGKKVLLIDADYQNNAMTTYGLNKEDFGEDTLGLMDTLVDPSLFEDAVVQPIDELEGYHILPNWGDLVHLADDNANLSPVQKLYCFKNLIESVNRQYDLIILDMRPDLGTIFSYAPLLGSEHVFLPLDAGKYALSGLNKSIPYLQSIQSDNPKLRIEGAFFNKVQIAKKEDKDSIQDTVALLDDYGIFTFESYIRDLSGVKKAIRNNYDPVSFGYRINEGKENLKNEAKTCLDAYQDFMDFFTEMKTVLNYG</sequence>
<keyword evidence="3" id="KW-1185">Reference proteome</keyword>
<evidence type="ECO:0000313" key="2">
    <source>
        <dbReference type="EMBL" id="GJM64738.1"/>
    </source>
</evidence>
<name>A0AAN5AQD4_9BACT</name>
<proteinExistence type="predicted"/>
<evidence type="ECO:0000313" key="3">
    <source>
        <dbReference type="Proteomes" id="UP001310022"/>
    </source>
</evidence>
<feature type="domain" description="AAA" evidence="1">
    <location>
        <begin position="76"/>
        <end position="259"/>
    </location>
</feature>
<gene>
    <name evidence="2" type="ORF">PEDI_52900</name>
</gene>
<dbReference type="InterPro" id="IPR027417">
    <property type="entry name" value="P-loop_NTPase"/>
</dbReference>
<dbReference type="SUPFAM" id="SSF52540">
    <property type="entry name" value="P-loop containing nucleoside triphosphate hydrolases"/>
    <property type="match status" value="1"/>
</dbReference>
<protein>
    <recommendedName>
        <fullName evidence="1">AAA domain-containing protein</fullName>
    </recommendedName>
</protein>
<dbReference type="PANTHER" id="PTHR13696:SF99">
    <property type="entry name" value="COBYRINIC ACID AC-DIAMIDE SYNTHASE"/>
    <property type="match status" value="1"/>
</dbReference>
<dbReference type="InterPro" id="IPR050678">
    <property type="entry name" value="DNA_Partitioning_ATPase"/>
</dbReference>
<dbReference type="CDD" id="cd02042">
    <property type="entry name" value="ParAB_family"/>
    <property type="match status" value="1"/>
</dbReference>
<comment type="caution">
    <text evidence="2">The sequence shown here is derived from an EMBL/GenBank/DDBJ whole genome shotgun (WGS) entry which is preliminary data.</text>
</comment>
<organism evidence="2 3">
    <name type="scientific">Persicobacter diffluens</name>
    <dbReference type="NCBI Taxonomy" id="981"/>
    <lineage>
        <taxon>Bacteria</taxon>
        <taxon>Pseudomonadati</taxon>
        <taxon>Bacteroidota</taxon>
        <taxon>Cytophagia</taxon>
        <taxon>Cytophagales</taxon>
        <taxon>Persicobacteraceae</taxon>
        <taxon>Persicobacter</taxon>
    </lineage>
</organism>